<dbReference type="PANTHER" id="PTHR32089:SF117">
    <property type="entry name" value="METHYL ACCEPTING SENSORY TRANSDUCER WITH CACHE_1 SMALL MOLECULE BINDING DOMAIN"/>
    <property type="match status" value="1"/>
</dbReference>
<dbReference type="OrthoDB" id="5800769at2"/>
<dbReference type="CDD" id="cd18773">
    <property type="entry name" value="PDC1_HK_sensor"/>
    <property type="match status" value="1"/>
</dbReference>
<proteinExistence type="inferred from homology"/>
<feature type="transmembrane region" description="Helical" evidence="10">
    <location>
        <begin position="313"/>
        <end position="335"/>
    </location>
</feature>
<keyword evidence="6 10" id="KW-0472">Membrane</keyword>
<organism evidence="13 14">
    <name type="scientific">Shewanella fodinae</name>
    <dbReference type="NCBI Taxonomy" id="552357"/>
    <lineage>
        <taxon>Bacteria</taxon>
        <taxon>Pseudomonadati</taxon>
        <taxon>Pseudomonadota</taxon>
        <taxon>Gammaproteobacteria</taxon>
        <taxon>Alteromonadales</taxon>
        <taxon>Shewanellaceae</taxon>
        <taxon>Shewanella</taxon>
    </lineage>
</organism>
<dbReference type="SMART" id="SM00283">
    <property type="entry name" value="MA"/>
    <property type="match status" value="1"/>
</dbReference>
<comment type="caution">
    <text evidence="13">The sequence shown here is derived from an EMBL/GenBank/DDBJ whole genome shotgun (WGS) entry which is preliminary data.</text>
</comment>
<dbReference type="PROSITE" id="PS50111">
    <property type="entry name" value="CHEMOTAXIS_TRANSDUC_2"/>
    <property type="match status" value="1"/>
</dbReference>
<evidence type="ECO:0000256" key="5">
    <source>
        <dbReference type="ARBA" id="ARBA00022989"/>
    </source>
</evidence>
<evidence type="ECO:0000313" key="13">
    <source>
        <dbReference type="EMBL" id="TCN78040.1"/>
    </source>
</evidence>
<protein>
    <submittedName>
        <fullName evidence="13">Methyl-accepting chemotaxis sensory transducer with Cache sensor</fullName>
    </submittedName>
</protein>
<dbReference type="InterPro" id="IPR033479">
    <property type="entry name" value="dCache_1"/>
</dbReference>
<dbReference type="AlphaFoldDB" id="A0A4R2F149"/>
<dbReference type="GO" id="GO:0005886">
    <property type="term" value="C:plasma membrane"/>
    <property type="evidence" value="ECO:0007669"/>
    <property type="project" value="UniProtKB-SubCell"/>
</dbReference>
<dbReference type="InterPro" id="IPR003660">
    <property type="entry name" value="HAMP_dom"/>
</dbReference>
<feature type="domain" description="HAMP" evidence="12">
    <location>
        <begin position="336"/>
        <end position="390"/>
    </location>
</feature>
<feature type="domain" description="Methyl-accepting transducer" evidence="11">
    <location>
        <begin position="395"/>
        <end position="631"/>
    </location>
</feature>
<dbReference type="Pfam" id="PF02743">
    <property type="entry name" value="dCache_1"/>
    <property type="match status" value="1"/>
</dbReference>
<dbReference type="Pfam" id="PF00015">
    <property type="entry name" value="MCPsignal"/>
    <property type="match status" value="1"/>
</dbReference>
<dbReference type="GO" id="GO:0007165">
    <property type="term" value="P:signal transduction"/>
    <property type="evidence" value="ECO:0007669"/>
    <property type="project" value="UniProtKB-KW"/>
</dbReference>
<comment type="similarity">
    <text evidence="8">Belongs to the methyl-accepting chemotaxis (MCP) protein family.</text>
</comment>
<keyword evidence="2" id="KW-1003">Cell membrane</keyword>
<dbReference type="GO" id="GO:0006935">
    <property type="term" value="P:chemotaxis"/>
    <property type="evidence" value="ECO:0007669"/>
    <property type="project" value="UniProtKB-KW"/>
</dbReference>
<dbReference type="Pfam" id="PF00672">
    <property type="entry name" value="HAMP"/>
    <property type="match status" value="1"/>
</dbReference>
<evidence type="ECO:0000256" key="1">
    <source>
        <dbReference type="ARBA" id="ARBA00004651"/>
    </source>
</evidence>
<keyword evidence="14" id="KW-1185">Reference proteome</keyword>
<dbReference type="FunFam" id="1.10.287.950:FF:000001">
    <property type="entry name" value="Methyl-accepting chemotaxis sensory transducer"/>
    <property type="match status" value="1"/>
</dbReference>
<dbReference type="SMART" id="SM00304">
    <property type="entry name" value="HAMP"/>
    <property type="match status" value="1"/>
</dbReference>
<keyword evidence="7 9" id="KW-0807">Transducer</keyword>
<dbReference type="Proteomes" id="UP000294832">
    <property type="component" value="Unassembled WGS sequence"/>
</dbReference>
<feature type="transmembrane region" description="Helical" evidence="10">
    <location>
        <begin position="12"/>
        <end position="32"/>
    </location>
</feature>
<dbReference type="Gene3D" id="1.10.287.950">
    <property type="entry name" value="Methyl-accepting chemotaxis protein"/>
    <property type="match status" value="1"/>
</dbReference>
<evidence type="ECO:0000256" key="2">
    <source>
        <dbReference type="ARBA" id="ARBA00022475"/>
    </source>
</evidence>
<evidence type="ECO:0000256" key="4">
    <source>
        <dbReference type="ARBA" id="ARBA00022692"/>
    </source>
</evidence>
<dbReference type="Gene3D" id="3.30.450.20">
    <property type="entry name" value="PAS domain"/>
    <property type="match status" value="2"/>
</dbReference>
<dbReference type="CDD" id="cd06225">
    <property type="entry name" value="HAMP"/>
    <property type="match status" value="1"/>
</dbReference>
<evidence type="ECO:0000256" key="9">
    <source>
        <dbReference type="PROSITE-ProRule" id="PRU00284"/>
    </source>
</evidence>
<evidence type="ECO:0000259" key="12">
    <source>
        <dbReference type="PROSITE" id="PS50885"/>
    </source>
</evidence>
<evidence type="ECO:0000256" key="8">
    <source>
        <dbReference type="ARBA" id="ARBA00029447"/>
    </source>
</evidence>
<sequence>MLQIKRSLSLQLVVTIAGALAILLTLVAALIVKTDSDETRVRIDSDISSMLDLKAQEIGSYFYAKGQIIHSIFSNPWVVNWFSAYKDRGSDLSNDNQYHELIKYFHFFSERDKDIKSVFLGSANTFEYFDLNGRYDGDPDYYTNKRPWWQEAIDKNGLFVADPAVDANDGTVSATVKTVVKDSSGRLIGIGGMDILIDTIGKNLLSPIKYQGEGQAFLMTDQGKLVYFPGFNKSFTPGTDLIQVDALSADNSGFAALKHTMQANGSGVGEVTYQGQLQHVSYVNISSDYPQVRWYLGFMLPDAVFQAPVKQKFWQTSLISIVIILLVGLVISLVLQPFRRHLKELLHALEDIAEGEGDLTRRIQMKREDELGRLSRAFNKFAAKVEDMLKETRQLTEEVDRGVDGSVAVCEQALSSVRAQKQQIASVATAATEMAHTSQEMAAGAQRTADSADAAQKQSLAGAQTVQKAANGMYALSNQVNSAASVIRELKNSSEEIGEVLSVIRAIAEQTNLLALNAAIEAARAGEQGRGFAVVADEVRTLASRTQDSTSSIQDIIQTLQAQALQAEQVMEAGVKEADSGRELTVQVEAVLADITAAIDEIQQQTAEMTSAIGQQAVVADEVARNIEDVRESSDESLTASEELVEQMKAFRAVSKALTDNIGHFRTS</sequence>
<dbReference type="CDD" id="cd11386">
    <property type="entry name" value="MCP_signal"/>
    <property type="match status" value="1"/>
</dbReference>
<accession>A0A4R2F149</accession>
<dbReference type="PANTHER" id="PTHR32089">
    <property type="entry name" value="METHYL-ACCEPTING CHEMOTAXIS PROTEIN MCPB"/>
    <property type="match status" value="1"/>
</dbReference>
<gene>
    <name evidence="13" type="ORF">EDC91_1427</name>
</gene>
<dbReference type="RefSeq" id="WP_133040451.1">
    <property type="nucleotide sequence ID" value="NZ_SLWF01000042.1"/>
</dbReference>
<comment type="subcellular location">
    <subcellularLocation>
        <location evidence="1">Cell membrane</location>
        <topology evidence="1">Multi-pass membrane protein</topology>
    </subcellularLocation>
</comment>
<reference evidence="13 14" key="1">
    <citation type="submission" date="2019-03" db="EMBL/GenBank/DDBJ databases">
        <title>Freshwater and sediment microbial communities from various areas in North America, analyzing microbe dynamics in response to fracking.</title>
        <authorList>
            <person name="Lamendella R."/>
        </authorList>
    </citation>
    <scope>NUCLEOTIDE SEQUENCE [LARGE SCALE GENOMIC DNA]</scope>
    <source>
        <strain evidence="13 14">74A</strain>
    </source>
</reference>
<evidence type="ECO:0000256" key="7">
    <source>
        <dbReference type="ARBA" id="ARBA00023224"/>
    </source>
</evidence>
<keyword evidence="3" id="KW-0145">Chemotaxis</keyword>
<name>A0A4R2F149_9GAMM</name>
<keyword evidence="4 10" id="KW-0812">Transmembrane</keyword>
<dbReference type="SUPFAM" id="SSF58104">
    <property type="entry name" value="Methyl-accepting chemotaxis protein (MCP) signaling domain"/>
    <property type="match status" value="1"/>
</dbReference>
<dbReference type="CDD" id="cd12912">
    <property type="entry name" value="PDC2_MCP_like"/>
    <property type="match status" value="1"/>
</dbReference>
<evidence type="ECO:0000259" key="11">
    <source>
        <dbReference type="PROSITE" id="PS50111"/>
    </source>
</evidence>
<evidence type="ECO:0000256" key="3">
    <source>
        <dbReference type="ARBA" id="ARBA00022500"/>
    </source>
</evidence>
<dbReference type="PROSITE" id="PS50885">
    <property type="entry name" value="HAMP"/>
    <property type="match status" value="1"/>
</dbReference>
<dbReference type="EMBL" id="SLWF01000042">
    <property type="protein sequence ID" value="TCN78040.1"/>
    <property type="molecule type" value="Genomic_DNA"/>
</dbReference>
<dbReference type="InterPro" id="IPR004089">
    <property type="entry name" value="MCPsignal_dom"/>
</dbReference>
<evidence type="ECO:0000256" key="6">
    <source>
        <dbReference type="ARBA" id="ARBA00023136"/>
    </source>
</evidence>
<keyword evidence="5 10" id="KW-1133">Transmembrane helix</keyword>
<evidence type="ECO:0000256" key="10">
    <source>
        <dbReference type="SAM" id="Phobius"/>
    </source>
</evidence>
<evidence type="ECO:0000313" key="14">
    <source>
        <dbReference type="Proteomes" id="UP000294832"/>
    </source>
</evidence>